<dbReference type="Gene3D" id="3.30.230.70">
    <property type="entry name" value="GHMP Kinase, N-terminal domain"/>
    <property type="match status" value="2"/>
</dbReference>
<feature type="domain" description="S1 motif" evidence="9">
    <location>
        <begin position="651"/>
        <end position="723"/>
    </location>
</feature>
<dbReference type="PIRSF" id="PIRSF005499">
    <property type="entry name" value="PNPase"/>
    <property type="match status" value="1"/>
</dbReference>
<evidence type="ECO:0000259" key="9">
    <source>
        <dbReference type="PROSITE" id="PS50126"/>
    </source>
</evidence>
<dbReference type="HAMAP" id="MF_01595">
    <property type="entry name" value="PNPase"/>
    <property type="match status" value="1"/>
</dbReference>
<name>A0A6J6M965_9ZZZZ</name>
<organism evidence="10">
    <name type="scientific">freshwater metagenome</name>
    <dbReference type="NCBI Taxonomy" id="449393"/>
    <lineage>
        <taxon>unclassified sequences</taxon>
        <taxon>metagenomes</taxon>
        <taxon>ecological metagenomes</taxon>
    </lineage>
</organism>
<dbReference type="EC" id="2.7.7.8" evidence="2"/>
<dbReference type="Pfam" id="PF03726">
    <property type="entry name" value="PNPase"/>
    <property type="match status" value="1"/>
</dbReference>
<dbReference type="InterPro" id="IPR015848">
    <property type="entry name" value="PNPase_PH_RNA-bd_bac/org-type"/>
</dbReference>
<dbReference type="InterPro" id="IPR012162">
    <property type="entry name" value="PNPase"/>
</dbReference>
<evidence type="ECO:0000256" key="4">
    <source>
        <dbReference type="ARBA" id="ARBA00022679"/>
    </source>
</evidence>
<dbReference type="SUPFAM" id="SSF46915">
    <property type="entry name" value="Polynucleotide phosphorylase/guanosine pentaphosphate synthase (PNPase/GPSI), domain 3"/>
    <property type="match status" value="1"/>
</dbReference>
<sequence>MEGQDVQSAVAKIDNGKFGKREIRFETGRLARQAAGTAVVYLDDDSMLLSATTASKNPKDQFDFFPLTVDVEERMYAAGKIPGSFFRREGRPSEDAILTCRLIDRPLRPSFIKGLRNEVQIVVTVMALNPDHMYDVIAINAASMSTQLAGLPFSGPIGGVRVALIEGQWVAFPNHSDLEKAVFDMVVAGRISDNDVAIMMVEAEATVKTIELIKGGATVPTEEIVGQGLEAAKPFIKVLCEAQIKLAKQAAKPTGEFPVFLDYQEDIYAVVEKAAKDDLAKALTITGKQERETKLNEINSAVTEKITVDFPERVKEISAALRSVTKKLVRQRVLREKIRIDGRGLRDIRALTAEVEVIPRVHGSAIFERGETQILGITTLNMLKMEQQLDTLSPEDHKRYMHNYNFPPYSVGETGRVGSPKRREIGHGALAERALVPVLPTREEFPYAIRQVSEALGSNGSTSMGSVCASTMSLLNAGVPLKAPVAGIAMGLISDEVDGKTEYVALTDILGAEDAFGDMDFKVAGTKEFVTALQLDTKLDGIPASVLSAALLQAKEARLAILEVMNQAIATPDEMSLLAPRIISIKVPVDMIGAVIGPKGKMINQIQDETGADITIEDDGTIYIGATEGSAAEAAKAQINAIANPVQLSVGDKFNGSVVKLATFGAFVNLAPGKDGLLHISQIRKMHGGKRIENLEEVMKVGEKIEVVINEIDPKGKYSLVPANLPEEAKSE</sequence>
<dbReference type="Pfam" id="PF01138">
    <property type="entry name" value="RNase_PH"/>
    <property type="match status" value="2"/>
</dbReference>
<dbReference type="PANTHER" id="PTHR11252">
    <property type="entry name" value="POLYRIBONUCLEOTIDE NUCLEOTIDYLTRANSFERASE"/>
    <property type="match status" value="1"/>
</dbReference>
<evidence type="ECO:0000256" key="2">
    <source>
        <dbReference type="ARBA" id="ARBA00012416"/>
    </source>
</evidence>
<dbReference type="CDD" id="cd11364">
    <property type="entry name" value="RNase_PH_PNPase_2"/>
    <property type="match status" value="1"/>
</dbReference>
<dbReference type="SUPFAM" id="SSF54791">
    <property type="entry name" value="Eukaryotic type KH-domain (KH-domain type I)"/>
    <property type="match status" value="1"/>
</dbReference>
<dbReference type="Pfam" id="PF00013">
    <property type="entry name" value="KH_1"/>
    <property type="match status" value="1"/>
</dbReference>
<dbReference type="InterPro" id="IPR003029">
    <property type="entry name" value="S1_domain"/>
</dbReference>
<dbReference type="FunFam" id="3.30.230.70:FF:000001">
    <property type="entry name" value="Polyribonucleotide nucleotidyltransferase"/>
    <property type="match status" value="1"/>
</dbReference>
<comment type="similarity">
    <text evidence="1">Belongs to the polyribonucleotide nucleotidyltransferase family.</text>
</comment>
<dbReference type="GO" id="GO:0004654">
    <property type="term" value="F:polyribonucleotide nucleotidyltransferase activity"/>
    <property type="evidence" value="ECO:0007669"/>
    <property type="project" value="UniProtKB-EC"/>
</dbReference>
<reference evidence="10" key="1">
    <citation type="submission" date="2020-05" db="EMBL/GenBank/DDBJ databases">
        <authorList>
            <person name="Chiriac C."/>
            <person name="Salcher M."/>
            <person name="Ghai R."/>
            <person name="Kavagutti S V."/>
        </authorList>
    </citation>
    <scope>NUCLEOTIDE SEQUENCE</scope>
</reference>
<dbReference type="Gene3D" id="2.40.50.140">
    <property type="entry name" value="Nucleic acid-binding proteins"/>
    <property type="match status" value="1"/>
</dbReference>
<proteinExistence type="inferred from homology"/>
<protein>
    <recommendedName>
        <fullName evidence="2">polyribonucleotide nucleotidyltransferase</fullName>
        <ecNumber evidence="2">2.7.7.8</ecNumber>
    </recommendedName>
</protein>
<dbReference type="InterPro" id="IPR036456">
    <property type="entry name" value="PNPase_PH_RNA-bd_sf"/>
</dbReference>
<gene>
    <name evidence="10" type="ORF">UFOPK2355_00041</name>
</gene>
<dbReference type="InterPro" id="IPR036612">
    <property type="entry name" value="KH_dom_type_1_sf"/>
</dbReference>
<dbReference type="FunFam" id="3.30.1370.10:FF:000001">
    <property type="entry name" value="Polyribonucleotide nucleotidyltransferase"/>
    <property type="match status" value="1"/>
</dbReference>
<dbReference type="Pfam" id="PF00575">
    <property type="entry name" value="S1"/>
    <property type="match status" value="1"/>
</dbReference>
<dbReference type="InterPro" id="IPR004088">
    <property type="entry name" value="KH_dom_type_1"/>
</dbReference>
<dbReference type="SUPFAM" id="SSF55666">
    <property type="entry name" value="Ribonuclease PH domain 2-like"/>
    <property type="match status" value="2"/>
</dbReference>
<dbReference type="GO" id="GO:0000175">
    <property type="term" value="F:3'-5'-RNA exonuclease activity"/>
    <property type="evidence" value="ECO:0007669"/>
    <property type="project" value="TreeGrafter"/>
</dbReference>
<dbReference type="InterPro" id="IPR014069">
    <property type="entry name" value="GPSI/PNP"/>
</dbReference>
<evidence type="ECO:0000256" key="8">
    <source>
        <dbReference type="ARBA" id="ARBA00022884"/>
    </source>
</evidence>
<dbReference type="GO" id="GO:0006402">
    <property type="term" value="P:mRNA catabolic process"/>
    <property type="evidence" value="ECO:0007669"/>
    <property type="project" value="InterPro"/>
</dbReference>
<dbReference type="GO" id="GO:0003723">
    <property type="term" value="F:RNA binding"/>
    <property type="evidence" value="ECO:0007669"/>
    <property type="project" value="UniProtKB-KW"/>
</dbReference>
<dbReference type="GO" id="GO:0006396">
    <property type="term" value="P:RNA processing"/>
    <property type="evidence" value="ECO:0007669"/>
    <property type="project" value="InterPro"/>
</dbReference>
<dbReference type="PROSITE" id="PS50126">
    <property type="entry name" value="S1"/>
    <property type="match status" value="1"/>
</dbReference>
<evidence type="ECO:0000256" key="5">
    <source>
        <dbReference type="ARBA" id="ARBA00022695"/>
    </source>
</evidence>
<dbReference type="FunFam" id="3.30.230.70:FF:000002">
    <property type="entry name" value="Polyribonucleotide nucleotidyltransferase"/>
    <property type="match status" value="1"/>
</dbReference>
<dbReference type="NCBIfam" id="TIGR02696">
    <property type="entry name" value="pppGpp_PNP"/>
    <property type="match status" value="1"/>
</dbReference>
<keyword evidence="6" id="KW-0479">Metal-binding</keyword>
<keyword evidence="7" id="KW-0460">Magnesium</keyword>
<dbReference type="InterPro" id="IPR020568">
    <property type="entry name" value="Ribosomal_Su5_D2-typ_SF"/>
</dbReference>
<dbReference type="NCBIfam" id="TIGR03591">
    <property type="entry name" value="polynuc_phos"/>
    <property type="match status" value="1"/>
</dbReference>
<evidence type="ECO:0000256" key="3">
    <source>
        <dbReference type="ARBA" id="ARBA00022490"/>
    </source>
</evidence>
<dbReference type="Gene3D" id="3.30.1370.10">
    <property type="entry name" value="K Homology domain, type 1"/>
    <property type="match status" value="1"/>
</dbReference>
<dbReference type="NCBIfam" id="NF008805">
    <property type="entry name" value="PRK11824.1"/>
    <property type="match status" value="1"/>
</dbReference>
<evidence type="ECO:0000256" key="7">
    <source>
        <dbReference type="ARBA" id="ARBA00022842"/>
    </source>
</evidence>
<dbReference type="PANTHER" id="PTHR11252:SF0">
    <property type="entry name" value="POLYRIBONUCLEOTIDE NUCLEOTIDYLTRANSFERASE 1, MITOCHONDRIAL"/>
    <property type="match status" value="1"/>
</dbReference>
<dbReference type="InterPro" id="IPR001247">
    <property type="entry name" value="ExoRNase_PH_dom1"/>
</dbReference>
<dbReference type="InterPro" id="IPR012340">
    <property type="entry name" value="NA-bd_OB-fold"/>
</dbReference>
<evidence type="ECO:0000256" key="1">
    <source>
        <dbReference type="ARBA" id="ARBA00007404"/>
    </source>
</evidence>
<dbReference type="SUPFAM" id="SSF54211">
    <property type="entry name" value="Ribosomal protein S5 domain 2-like"/>
    <property type="match status" value="2"/>
</dbReference>
<evidence type="ECO:0000313" key="10">
    <source>
        <dbReference type="EMBL" id="CAB4670486.1"/>
    </source>
</evidence>
<dbReference type="AlphaFoldDB" id="A0A6J6M965"/>
<dbReference type="InterPro" id="IPR004087">
    <property type="entry name" value="KH_dom"/>
</dbReference>
<dbReference type="CDD" id="cd02393">
    <property type="entry name" value="KH-I_PNPase"/>
    <property type="match status" value="1"/>
</dbReference>
<evidence type="ECO:0000256" key="6">
    <source>
        <dbReference type="ARBA" id="ARBA00022723"/>
    </source>
</evidence>
<keyword evidence="4" id="KW-0808">Transferase</keyword>
<dbReference type="InterPro" id="IPR027408">
    <property type="entry name" value="PNPase/RNase_PH_dom_sf"/>
</dbReference>
<dbReference type="InterPro" id="IPR036345">
    <property type="entry name" value="ExoRNase_PH_dom2_sf"/>
</dbReference>
<keyword evidence="3" id="KW-0963">Cytoplasm</keyword>
<dbReference type="SMART" id="SM00316">
    <property type="entry name" value="S1"/>
    <property type="match status" value="1"/>
</dbReference>
<dbReference type="SMART" id="SM00322">
    <property type="entry name" value="KH"/>
    <property type="match status" value="1"/>
</dbReference>
<keyword evidence="8" id="KW-0694">RNA-binding</keyword>
<accession>A0A6J6M965</accession>
<dbReference type="EMBL" id="CAEZXF010000004">
    <property type="protein sequence ID" value="CAB4670486.1"/>
    <property type="molecule type" value="Genomic_DNA"/>
</dbReference>
<dbReference type="GO" id="GO:0005829">
    <property type="term" value="C:cytosol"/>
    <property type="evidence" value="ECO:0007669"/>
    <property type="project" value="TreeGrafter"/>
</dbReference>
<dbReference type="GO" id="GO:0046872">
    <property type="term" value="F:metal ion binding"/>
    <property type="evidence" value="ECO:0007669"/>
    <property type="project" value="UniProtKB-KW"/>
</dbReference>
<dbReference type="PROSITE" id="PS50084">
    <property type="entry name" value="KH_TYPE_1"/>
    <property type="match status" value="1"/>
</dbReference>
<keyword evidence="5" id="KW-0548">Nucleotidyltransferase</keyword>